<accession>A0ABU7FFI8</accession>
<dbReference type="Pfam" id="PF13424">
    <property type="entry name" value="TPR_12"/>
    <property type="match status" value="1"/>
</dbReference>
<comment type="caution">
    <text evidence="1">The sequence shown here is derived from an EMBL/GenBank/DDBJ whole genome shotgun (WGS) entry which is preliminary data.</text>
</comment>
<gene>
    <name evidence="1" type="ORF">VXC91_12970</name>
</gene>
<dbReference type="InterPro" id="IPR011990">
    <property type="entry name" value="TPR-like_helical_dom_sf"/>
</dbReference>
<reference evidence="1" key="1">
    <citation type="submission" date="2024-01" db="EMBL/GenBank/DDBJ databases">
        <title>First draft genome sequence data of TA4-1, the type strain of Gram-positive actinobacterium Streptomyces chiangmaiensis.</title>
        <authorList>
            <person name="Yasawong M."/>
            <person name="Nantapong N."/>
        </authorList>
    </citation>
    <scope>NUCLEOTIDE SEQUENCE</scope>
    <source>
        <strain evidence="1">TA4-1</strain>
    </source>
</reference>
<dbReference type="InterPro" id="IPR019734">
    <property type="entry name" value="TPR_rpt"/>
</dbReference>
<dbReference type="EMBL" id="JAYWVC010000031">
    <property type="protein sequence ID" value="MED7822869.1"/>
    <property type="molecule type" value="Genomic_DNA"/>
</dbReference>
<dbReference type="Pfam" id="PF13374">
    <property type="entry name" value="TPR_10"/>
    <property type="match status" value="1"/>
</dbReference>
<sequence>MSRTASDREPDRDAAHALGRIGVLDLPAYGAPLLAHLLGTDERRAEAALDRLVDVALLEETAYGRYAPHDLVRDFARETARGGGAAETDRTAADLALRWYSAVAARAFEAIVEPGAEREDRLRVTPSQPETHRADVAAVAAFGSAQAAADWIGLELENMVALVERHADTSAQVPLLVRRIASHLQRRGRVAELEVPVDAALRGARRLGDTAAEAYALLDLAGVHFLKGHGRDALALLDQALEIWRRLDHLSCLCRGLNNRALLLESLGRYEETGEALRQCLEYTRVLNDPMQEAITYSNLGNLYEHTDPRAAIGHHRRSLEIGERIGHVIVRHSAHCNIGFAHLTLGEPDAALPHFEESLRVLGGHGHGHWQGEAQTRLGLVRALRGRGDAGRAAHECDVLLTLAARHGDCYTEGLARHQRGLLHRAEGDAEEARRQWESALVALDATDSPVAGELRELLAEG</sequence>
<organism evidence="1 2">
    <name type="scientific">Streptomyces chiangmaiensis</name>
    <dbReference type="NCBI Taxonomy" id="766497"/>
    <lineage>
        <taxon>Bacteria</taxon>
        <taxon>Bacillati</taxon>
        <taxon>Actinomycetota</taxon>
        <taxon>Actinomycetes</taxon>
        <taxon>Kitasatosporales</taxon>
        <taxon>Streptomycetaceae</taxon>
        <taxon>Streptomyces</taxon>
    </lineage>
</organism>
<dbReference type="Proteomes" id="UP001333996">
    <property type="component" value="Unassembled WGS sequence"/>
</dbReference>
<protein>
    <submittedName>
        <fullName evidence="1">Tetratricopeptide repeat protein</fullName>
    </submittedName>
</protein>
<name>A0ABU7FFI8_9ACTN</name>
<dbReference type="Gene3D" id="1.25.40.10">
    <property type="entry name" value="Tetratricopeptide repeat domain"/>
    <property type="match status" value="1"/>
</dbReference>
<dbReference type="SMART" id="SM00028">
    <property type="entry name" value="TPR"/>
    <property type="match status" value="5"/>
</dbReference>
<keyword evidence="2" id="KW-1185">Reference proteome</keyword>
<proteinExistence type="predicted"/>
<evidence type="ECO:0000313" key="2">
    <source>
        <dbReference type="Proteomes" id="UP001333996"/>
    </source>
</evidence>
<dbReference type="PANTHER" id="PTHR10098">
    <property type="entry name" value="RAPSYN-RELATED"/>
    <property type="match status" value="1"/>
</dbReference>
<dbReference type="PANTHER" id="PTHR10098:SF108">
    <property type="entry name" value="TETRATRICOPEPTIDE REPEAT PROTEIN 28"/>
    <property type="match status" value="1"/>
</dbReference>
<evidence type="ECO:0000313" key="1">
    <source>
        <dbReference type="EMBL" id="MED7822869.1"/>
    </source>
</evidence>
<dbReference type="SUPFAM" id="SSF48452">
    <property type="entry name" value="TPR-like"/>
    <property type="match status" value="1"/>
</dbReference>